<accession>A0A918E943</accession>
<keyword evidence="2" id="KW-1185">Reference proteome</keyword>
<reference evidence="1" key="1">
    <citation type="journal article" date="2014" name="Int. J. Syst. Evol. Microbiol.">
        <title>Complete genome sequence of Corynebacterium casei LMG S-19264T (=DSM 44701T), isolated from a smear-ripened cheese.</title>
        <authorList>
            <consortium name="US DOE Joint Genome Institute (JGI-PGF)"/>
            <person name="Walter F."/>
            <person name="Albersmeier A."/>
            <person name="Kalinowski J."/>
            <person name="Ruckert C."/>
        </authorList>
    </citation>
    <scope>NUCLEOTIDE SEQUENCE</scope>
    <source>
        <strain evidence="1">CGMCC 4.7430</strain>
    </source>
</reference>
<dbReference type="Proteomes" id="UP000660745">
    <property type="component" value="Unassembled WGS sequence"/>
</dbReference>
<evidence type="ECO:0000313" key="1">
    <source>
        <dbReference type="EMBL" id="GGP14077.1"/>
    </source>
</evidence>
<reference evidence="1" key="2">
    <citation type="submission" date="2020-09" db="EMBL/GenBank/DDBJ databases">
        <authorList>
            <person name="Sun Q."/>
            <person name="Zhou Y."/>
        </authorList>
    </citation>
    <scope>NUCLEOTIDE SEQUENCE</scope>
    <source>
        <strain evidence="1">CGMCC 4.7430</strain>
    </source>
</reference>
<sequence>MDEMSEYECVLSSWSRASDEREQDGWIVGSTLVWRKLNAISQPVRGRLPNRYESIFPRVKQRTY</sequence>
<dbReference type="EMBL" id="BMNK01000015">
    <property type="protein sequence ID" value="GGP14077.1"/>
    <property type="molecule type" value="Genomic_DNA"/>
</dbReference>
<comment type="caution">
    <text evidence="1">The sequence shown here is derived from an EMBL/GenBank/DDBJ whole genome shotgun (WGS) entry which is preliminary data.</text>
</comment>
<protein>
    <submittedName>
        <fullName evidence="1">Uncharacterized protein</fullName>
    </submittedName>
</protein>
<proteinExistence type="predicted"/>
<evidence type="ECO:0000313" key="2">
    <source>
        <dbReference type="Proteomes" id="UP000660745"/>
    </source>
</evidence>
<name>A0A918E943_9ACTN</name>
<dbReference type="AlphaFoldDB" id="A0A918E943"/>
<organism evidence="1 2">
    <name type="scientific">Nonomuraea glycinis</name>
    <dbReference type="NCBI Taxonomy" id="2047744"/>
    <lineage>
        <taxon>Bacteria</taxon>
        <taxon>Bacillati</taxon>
        <taxon>Actinomycetota</taxon>
        <taxon>Actinomycetes</taxon>
        <taxon>Streptosporangiales</taxon>
        <taxon>Streptosporangiaceae</taxon>
        <taxon>Nonomuraea</taxon>
    </lineage>
</organism>
<gene>
    <name evidence="1" type="ORF">GCM10012278_68420</name>
</gene>